<dbReference type="SUPFAM" id="SSF116726">
    <property type="entry name" value="TrkA C-terminal domain-like"/>
    <property type="match status" value="2"/>
</dbReference>
<feature type="transmembrane region" description="Helical" evidence="7">
    <location>
        <begin position="572"/>
        <end position="592"/>
    </location>
</feature>
<dbReference type="InterPro" id="IPR004680">
    <property type="entry name" value="Cit_transptr-like_dom"/>
</dbReference>
<keyword evidence="3 7" id="KW-0812">Transmembrane</keyword>
<evidence type="ECO:0000256" key="5">
    <source>
        <dbReference type="ARBA" id="ARBA00022989"/>
    </source>
</evidence>
<evidence type="ECO:0000256" key="3">
    <source>
        <dbReference type="ARBA" id="ARBA00022692"/>
    </source>
</evidence>
<feature type="domain" description="RCK C-terminal" evidence="8">
    <location>
        <begin position="302"/>
        <end position="386"/>
    </location>
</feature>
<evidence type="ECO:0000259" key="8">
    <source>
        <dbReference type="PROSITE" id="PS51202"/>
    </source>
</evidence>
<comment type="subcellular location">
    <subcellularLocation>
        <location evidence="1">Membrane</location>
        <topology evidence="1">Multi-pass membrane protein</topology>
    </subcellularLocation>
</comment>
<keyword evidence="10" id="KW-1185">Reference proteome</keyword>
<feature type="transmembrane region" description="Helical" evidence="7">
    <location>
        <begin position="6"/>
        <end position="26"/>
    </location>
</feature>
<feature type="transmembrane region" description="Helical" evidence="7">
    <location>
        <begin position="495"/>
        <end position="521"/>
    </location>
</feature>
<evidence type="ECO:0000313" key="9">
    <source>
        <dbReference type="EMBL" id="MFD2174828.1"/>
    </source>
</evidence>
<feature type="transmembrane region" description="Helical" evidence="7">
    <location>
        <begin position="145"/>
        <end position="166"/>
    </location>
</feature>
<dbReference type="InterPro" id="IPR051679">
    <property type="entry name" value="DASS-Related_Transporters"/>
</dbReference>
<feature type="transmembrane region" description="Helical" evidence="7">
    <location>
        <begin position="453"/>
        <end position="483"/>
    </location>
</feature>
<dbReference type="PROSITE" id="PS51202">
    <property type="entry name" value="RCK_C"/>
    <property type="match status" value="1"/>
</dbReference>
<dbReference type="EMBL" id="JBHUIX010000012">
    <property type="protein sequence ID" value="MFD2174828.1"/>
    <property type="molecule type" value="Genomic_DNA"/>
</dbReference>
<dbReference type="PROSITE" id="PS01271">
    <property type="entry name" value="NA_SULFATE"/>
    <property type="match status" value="1"/>
</dbReference>
<accession>A0ABW5A948</accession>
<protein>
    <submittedName>
        <fullName evidence="9">SLC13 family permease</fullName>
    </submittedName>
</protein>
<feature type="transmembrane region" description="Helical" evidence="7">
    <location>
        <begin position="97"/>
        <end position="114"/>
    </location>
</feature>
<dbReference type="Proteomes" id="UP001597413">
    <property type="component" value="Unassembled WGS sequence"/>
</dbReference>
<evidence type="ECO:0000256" key="4">
    <source>
        <dbReference type="ARBA" id="ARBA00022737"/>
    </source>
</evidence>
<reference evidence="10" key="1">
    <citation type="journal article" date="2019" name="Int. J. Syst. Evol. Microbiol.">
        <title>The Global Catalogue of Microorganisms (GCM) 10K type strain sequencing project: providing services to taxonomists for standard genome sequencing and annotation.</title>
        <authorList>
            <consortium name="The Broad Institute Genomics Platform"/>
            <consortium name="The Broad Institute Genome Sequencing Center for Infectious Disease"/>
            <person name="Wu L."/>
            <person name="Ma J."/>
        </authorList>
    </citation>
    <scope>NUCLEOTIDE SEQUENCE [LARGE SCALE GENOMIC DNA]</scope>
    <source>
        <strain evidence="10">CCUG 55131</strain>
    </source>
</reference>
<evidence type="ECO:0000256" key="1">
    <source>
        <dbReference type="ARBA" id="ARBA00004141"/>
    </source>
</evidence>
<dbReference type="Pfam" id="PF02080">
    <property type="entry name" value="TrkA_C"/>
    <property type="match status" value="1"/>
</dbReference>
<keyword evidence="4" id="KW-0677">Repeat</keyword>
<dbReference type="InterPro" id="IPR036721">
    <property type="entry name" value="RCK_C_sf"/>
</dbReference>
<keyword evidence="6 7" id="KW-0472">Membrane</keyword>
<gene>
    <name evidence="9" type="ORF">ACFSM0_12055</name>
</gene>
<feature type="transmembrane region" description="Helical" evidence="7">
    <location>
        <begin position="61"/>
        <end position="85"/>
    </location>
</feature>
<feature type="transmembrane region" description="Helical" evidence="7">
    <location>
        <begin position="178"/>
        <end position="200"/>
    </location>
</feature>
<proteinExistence type="predicted"/>
<dbReference type="InterPro" id="IPR006037">
    <property type="entry name" value="RCK_C"/>
</dbReference>
<dbReference type="PANTHER" id="PTHR43652">
    <property type="entry name" value="BASIC AMINO ACID ANTIPORTER YFCC-RELATED"/>
    <property type="match status" value="1"/>
</dbReference>
<dbReference type="InterPro" id="IPR031312">
    <property type="entry name" value="Na/sul_symport_CS"/>
</dbReference>
<dbReference type="PANTHER" id="PTHR43652:SF2">
    <property type="entry name" value="BASIC AMINO ACID ANTIPORTER YFCC-RELATED"/>
    <property type="match status" value="1"/>
</dbReference>
<organism evidence="9 10">
    <name type="scientific">Rhodobacter lacus</name>
    <dbReference type="NCBI Taxonomy" id="1641972"/>
    <lineage>
        <taxon>Bacteria</taxon>
        <taxon>Pseudomonadati</taxon>
        <taxon>Pseudomonadota</taxon>
        <taxon>Alphaproteobacteria</taxon>
        <taxon>Rhodobacterales</taxon>
        <taxon>Rhodobacter group</taxon>
        <taxon>Rhodobacter</taxon>
    </lineage>
</organism>
<dbReference type="RefSeq" id="WP_377390682.1">
    <property type="nucleotide sequence ID" value="NZ_JBHUIX010000012.1"/>
</dbReference>
<evidence type="ECO:0000256" key="2">
    <source>
        <dbReference type="ARBA" id="ARBA00022448"/>
    </source>
</evidence>
<sequence>MIFDPGALAPYLSLALLAAILIAFLSERFAPDMVAFFGASSALALGLVGQKEVLTALSNPAPATIGLMFVLSAALVRTGALEMLVELLGRLSARKPRWALVVFFLGAALASAFLNNTPVVMVLIPVAFGLSRQVDVLPSRLLMPLSFVVILGGTVTLIGTSTNILVDGIARDMGFAPFSLFEIAPLGLCVAAAGGLYLALAAPRLLPERTSVGAALQRGGTKGWLADLFIPQGSPLIGLAPRDLPAVTRRGGRVIDVIRGDASLRRDLGAVRLEPGDTVVLKTRDSEILGLRGGATQGAVLAGAEPGQTRNAQAVELLVGPGAKAIGRSLGKLRWRRRFGVYPLAMHRKGDSVGARLEETPLAMGDTLLVEGTAEDIARLVEDQRLTELAPNTARAYRRNRAPVAILTLLGVVVLAAFNAAPILVLAMIGTAVVILTRCIDVEEGLSAMDGRLLLMIVSMLVVGAAIEGTGAVALIVTALLPLLHLGGPVATLAAVYLVTSVLTELVSNNAVAVLMAPIASGIAQQMGLDPRPFLVAVMFGASASFATPIGYQTNTLVYTAGGYRFTDFLRVGLPLNIVAGIVTVALVPLFWKL</sequence>
<keyword evidence="2" id="KW-0813">Transport</keyword>
<evidence type="ECO:0000256" key="6">
    <source>
        <dbReference type="ARBA" id="ARBA00023136"/>
    </source>
</evidence>
<dbReference type="Gene3D" id="3.30.70.1450">
    <property type="entry name" value="Regulator of K+ conductance, C-terminal domain"/>
    <property type="match status" value="2"/>
</dbReference>
<feature type="transmembrane region" description="Helical" evidence="7">
    <location>
        <begin position="533"/>
        <end position="552"/>
    </location>
</feature>
<comment type="caution">
    <text evidence="9">The sequence shown here is derived from an EMBL/GenBank/DDBJ whole genome shotgun (WGS) entry which is preliminary data.</text>
</comment>
<keyword evidence="5 7" id="KW-1133">Transmembrane helix</keyword>
<evidence type="ECO:0000313" key="10">
    <source>
        <dbReference type="Proteomes" id="UP001597413"/>
    </source>
</evidence>
<feature type="transmembrane region" description="Helical" evidence="7">
    <location>
        <begin position="402"/>
        <end position="418"/>
    </location>
</feature>
<dbReference type="Pfam" id="PF03600">
    <property type="entry name" value="CitMHS"/>
    <property type="match status" value="1"/>
</dbReference>
<name>A0ABW5A948_9RHOB</name>
<evidence type="ECO:0000256" key="7">
    <source>
        <dbReference type="SAM" id="Phobius"/>
    </source>
</evidence>